<dbReference type="AlphaFoldDB" id="A0AA39VVY2"/>
<sequence length="183" mass="21386">MKKYADSHRRSLEFQVGDKVLLKLTPQIWKRVTDRRYHKGLIQRYDGPFVVKERIGNVAYRLALPNRLKIHPMFHVSFLKPYYEEAGSSRAQQRWAPPVIRVEFEKIAEKILDHRVVGESNLNRRTDFLVQWKGESEPEATWERGATLWQFEDLVQAYKDNLTTRTSSDLGGLINDGQSKSLS</sequence>
<gene>
    <name evidence="2" type="ORF">LWI29_001366</name>
</gene>
<dbReference type="SMART" id="SM00298">
    <property type="entry name" value="CHROMO"/>
    <property type="match status" value="1"/>
</dbReference>
<dbReference type="PROSITE" id="PS50013">
    <property type="entry name" value="CHROMO_2"/>
    <property type="match status" value="1"/>
</dbReference>
<dbReference type="Gene3D" id="2.40.50.40">
    <property type="match status" value="1"/>
</dbReference>
<dbReference type="Pfam" id="PF24626">
    <property type="entry name" value="SH3_Tf2-1"/>
    <property type="match status" value="1"/>
</dbReference>
<dbReference type="PANTHER" id="PTHR46148:SF52">
    <property type="entry name" value="OS04G0603800 PROTEIN"/>
    <property type="match status" value="1"/>
</dbReference>
<organism evidence="2 3">
    <name type="scientific">Acer saccharum</name>
    <name type="common">Sugar maple</name>
    <dbReference type="NCBI Taxonomy" id="4024"/>
    <lineage>
        <taxon>Eukaryota</taxon>
        <taxon>Viridiplantae</taxon>
        <taxon>Streptophyta</taxon>
        <taxon>Embryophyta</taxon>
        <taxon>Tracheophyta</taxon>
        <taxon>Spermatophyta</taxon>
        <taxon>Magnoliopsida</taxon>
        <taxon>eudicotyledons</taxon>
        <taxon>Gunneridae</taxon>
        <taxon>Pentapetalae</taxon>
        <taxon>rosids</taxon>
        <taxon>malvids</taxon>
        <taxon>Sapindales</taxon>
        <taxon>Sapindaceae</taxon>
        <taxon>Hippocastanoideae</taxon>
        <taxon>Acereae</taxon>
        <taxon>Acer</taxon>
    </lineage>
</organism>
<dbReference type="CDD" id="cd00024">
    <property type="entry name" value="CD_CSD"/>
    <property type="match status" value="1"/>
</dbReference>
<dbReference type="InterPro" id="IPR023780">
    <property type="entry name" value="Chromo_domain"/>
</dbReference>
<dbReference type="PANTHER" id="PTHR46148">
    <property type="entry name" value="CHROMO DOMAIN-CONTAINING PROTEIN"/>
    <property type="match status" value="1"/>
</dbReference>
<comment type="caution">
    <text evidence="2">The sequence shown here is derived from an EMBL/GenBank/DDBJ whole genome shotgun (WGS) entry which is preliminary data.</text>
</comment>
<dbReference type="InterPro" id="IPR056924">
    <property type="entry name" value="SH3_Tf2-1"/>
</dbReference>
<dbReference type="Proteomes" id="UP001168877">
    <property type="component" value="Unassembled WGS sequence"/>
</dbReference>
<protein>
    <recommendedName>
        <fullName evidence="1">Chromo domain-containing protein</fullName>
    </recommendedName>
</protein>
<dbReference type="Pfam" id="PF00385">
    <property type="entry name" value="Chromo"/>
    <property type="match status" value="1"/>
</dbReference>
<reference evidence="2" key="2">
    <citation type="submission" date="2023-06" db="EMBL/GenBank/DDBJ databases">
        <authorList>
            <person name="Swenson N.G."/>
            <person name="Wegrzyn J.L."/>
            <person name="Mcevoy S.L."/>
        </authorList>
    </citation>
    <scope>NUCLEOTIDE SEQUENCE</scope>
    <source>
        <strain evidence="2">NS2018</strain>
        <tissue evidence="2">Leaf</tissue>
    </source>
</reference>
<evidence type="ECO:0000313" key="3">
    <source>
        <dbReference type="Proteomes" id="UP001168877"/>
    </source>
</evidence>
<dbReference type="EMBL" id="JAUESC010000004">
    <property type="protein sequence ID" value="KAK0594867.1"/>
    <property type="molecule type" value="Genomic_DNA"/>
</dbReference>
<dbReference type="InterPro" id="IPR016197">
    <property type="entry name" value="Chromo-like_dom_sf"/>
</dbReference>
<dbReference type="InterPro" id="IPR000953">
    <property type="entry name" value="Chromo/chromo_shadow_dom"/>
</dbReference>
<evidence type="ECO:0000259" key="1">
    <source>
        <dbReference type="PROSITE" id="PS50013"/>
    </source>
</evidence>
<name>A0AA39VVY2_ACESA</name>
<dbReference type="SUPFAM" id="SSF54160">
    <property type="entry name" value="Chromo domain-like"/>
    <property type="match status" value="1"/>
</dbReference>
<proteinExistence type="predicted"/>
<keyword evidence="3" id="KW-1185">Reference proteome</keyword>
<feature type="domain" description="Chromo" evidence="1">
    <location>
        <begin position="106"/>
        <end position="170"/>
    </location>
</feature>
<reference evidence="2" key="1">
    <citation type="journal article" date="2022" name="Plant J.">
        <title>Strategies of tolerance reflected in two North American maple genomes.</title>
        <authorList>
            <person name="McEvoy S.L."/>
            <person name="Sezen U.U."/>
            <person name="Trouern-Trend A."/>
            <person name="McMahon S.M."/>
            <person name="Schaberg P.G."/>
            <person name="Yang J."/>
            <person name="Wegrzyn J.L."/>
            <person name="Swenson N.G."/>
        </authorList>
    </citation>
    <scope>NUCLEOTIDE SEQUENCE</scope>
    <source>
        <strain evidence="2">NS2018</strain>
    </source>
</reference>
<evidence type="ECO:0000313" key="2">
    <source>
        <dbReference type="EMBL" id="KAK0594867.1"/>
    </source>
</evidence>
<accession>A0AA39VVY2</accession>